<evidence type="ECO:0008006" key="4">
    <source>
        <dbReference type="Google" id="ProtNLM"/>
    </source>
</evidence>
<feature type="region of interest" description="Disordered" evidence="1">
    <location>
        <begin position="1"/>
        <end position="35"/>
    </location>
</feature>
<keyword evidence="3" id="KW-1185">Reference proteome</keyword>
<gene>
    <name evidence="2" type="ORF">SAMN05192570_0263</name>
</gene>
<protein>
    <recommendedName>
        <fullName evidence="4">Chaperone protein DnaJ</fullName>
    </recommendedName>
</protein>
<feature type="compositionally biased region" description="Basic and acidic residues" evidence="1">
    <location>
        <begin position="14"/>
        <end position="24"/>
    </location>
</feature>
<dbReference type="Proteomes" id="UP000198788">
    <property type="component" value="Unassembled WGS sequence"/>
</dbReference>
<dbReference type="EMBL" id="FOZV01000017">
    <property type="protein sequence ID" value="SFS91544.1"/>
    <property type="molecule type" value="Genomic_DNA"/>
</dbReference>
<evidence type="ECO:0000313" key="3">
    <source>
        <dbReference type="Proteomes" id="UP000198788"/>
    </source>
</evidence>
<name>A0A1I6TQY2_9CAUL</name>
<evidence type="ECO:0000256" key="1">
    <source>
        <dbReference type="SAM" id="MobiDB-lite"/>
    </source>
</evidence>
<evidence type="ECO:0000313" key="2">
    <source>
        <dbReference type="EMBL" id="SFS91544.1"/>
    </source>
</evidence>
<dbReference type="STRING" id="871741.SAMN05192570_0263"/>
<sequence length="73" mass="7235">MKPGGRAARSVGMNEHEIDDRDLGPDDPAGPASVQRIDAALCPECQGVGASPAGETCPVCDGTGRATARTGGG</sequence>
<proteinExistence type="predicted"/>
<organism evidence="2 3">
    <name type="scientific">Brevundimonas viscosa</name>
    <dbReference type="NCBI Taxonomy" id="871741"/>
    <lineage>
        <taxon>Bacteria</taxon>
        <taxon>Pseudomonadati</taxon>
        <taxon>Pseudomonadota</taxon>
        <taxon>Alphaproteobacteria</taxon>
        <taxon>Caulobacterales</taxon>
        <taxon>Caulobacteraceae</taxon>
        <taxon>Brevundimonas</taxon>
    </lineage>
</organism>
<dbReference type="SUPFAM" id="SSF57938">
    <property type="entry name" value="DnaJ/Hsp40 cysteine-rich domain"/>
    <property type="match status" value="1"/>
</dbReference>
<reference evidence="3" key="1">
    <citation type="submission" date="2016-10" db="EMBL/GenBank/DDBJ databases">
        <authorList>
            <person name="Varghese N."/>
            <person name="Submissions S."/>
        </authorList>
    </citation>
    <scope>NUCLEOTIDE SEQUENCE [LARGE SCALE GENOMIC DNA]</scope>
    <source>
        <strain evidence="3">CGMCC 1.10683</strain>
    </source>
</reference>
<dbReference type="AlphaFoldDB" id="A0A1I6TQY2"/>
<accession>A0A1I6TQY2</accession>
<dbReference type="InterPro" id="IPR036410">
    <property type="entry name" value="HSP_DnaJ_Cys-rich_dom_sf"/>
</dbReference>
<dbReference type="Gene3D" id="6.20.20.10">
    <property type="match status" value="1"/>
</dbReference>